<reference evidence="4" key="1">
    <citation type="submission" date="2017-10" db="EMBL/GenBank/DDBJ databases">
        <title>Rapid genome shrinkage in a self-fertile nematode reveals novel sperm competition proteins.</title>
        <authorList>
            <person name="Yin D."/>
            <person name="Schwarz E.M."/>
            <person name="Thomas C.G."/>
            <person name="Felde R.L."/>
            <person name="Korf I.F."/>
            <person name="Cutter A.D."/>
            <person name="Schartner C.M."/>
            <person name="Ralston E.J."/>
            <person name="Meyer B.J."/>
            <person name="Haag E.S."/>
        </authorList>
    </citation>
    <scope>NUCLEOTIDE SEQUENCE [LARGE SCALE GENOMIC DNA]</scope>
    <source>
        <strain evidence="4">JU1422</strain>
    </source>
</reference>
<dbReference type="Gene3D" id="3.40.50.300">
    <property type="entry name" value="P-loop containing nucleotide triphosphate hydrolases"/>
    <property type="match status" value="1"/>
</dbReference>
<accession>A0A2G5TVJ8</accession>
<comment type="caution">
    <text evidence="3">The sequence shown here is derived from an EMBL/GenBank/DDBJ whole genome shotgun (WGS) entry which is preliminary data.</text>
</comment>
<dbReference type="Pfam" id="PF08477">
    <property type="entry name" value="Roc"/>
    <property type="match status" value="1"/>
</dbReference>
<dbReference type="AlphaFoldDB" id="A0A2G5TVJ8"/>
<dbReference type="GO" id="GO:0005525">
    <property type="term" value="F:GTP binding"/>
    <property type="evidence" value="ECO:0007669"/>
    <property type="project" value="UniProtKB-KW"/>
</dbReference>
<evidence type="ECO:0000313" key="4">
    <source>
        <dbReference type="Proteomes" id="UP000230233"/>
    </source>
</evidence>
<evidence type="ECO:0008006" key="5">
    <source>
        <dbReference type="Google" id="ProtNLM"/>
    </source>
</evidence>
<keyword evidence="4" id="KW-1185">Reference proteome</keyword>
<keyword evidence="1" id="KW-0547">Nucleotide-binding</keyword>
<keyword evidence="2" id="KW-0342">GTP-binding</keyword>
<evidence type="ECO:0000313" key="3">
    <source>
        <dbReference type="EMBL" id="PIC31302.1"/>
    </source>
</evidence>
<dbReference type="PANTHER" id="PTHR24073">
    <property type="entry name" value="DRAB5-RELATED"/>
    <property type="match status" value="1"/>
</dbReference>
<evidence type="ECO:0000256" key="1">
    <source>
        <dbReference type="ARBA" id="ARBA00022741"/>
    </source>
</evidence>
<dbReference type="EMBL" id="PDUG01000004">
    <property type="protein sequence ID" value="PIC31302.1"/>
    <property type="molecule type" value="Genomic_DNA"/>
</dbReference>
<dbReference type="InterPro" id="IPR027417">
    <property type="entry name" value="P-loop_NTPase"/>
</dbReference>
<organism evidence="3 4">
    <name type="scientific">Caenorhabditis nigoni</name>
    <dbReference type="NCBI Taxonomy" id="1611254"/>
    <lineage>
        <taxon>Eukaryota</taxon>
        <taxon>Metazoa</taxon>
        <taxon>Ecdysozoa</taxon>
        <taxon>Nematoda</taxon>
        <taxon>Chromadorea</taxon>
        <taxon>Rhabditida</taxon>
        <taxon>Rhabditina</taxon>
        <taxon>Rhabditomorpha</taxon>
        <taxon>Rhabditoidea</taxon>
        <taxon>Rhabditidae</taxon>
        <taxon>Peloderinae</taxon>
        <taxon>Caenorhabditis</taxon>
    </lineage>
</organism>
<name>A0A2G5TVJ8_9PELO</name>
<protein>
    <recommendedName>
        <fullName evidence="5">Miro domain-containing protein</fullName>
    </recommendedName>
</protein>
<dbReference type="SUPFAM" id="SSF52540">
    <property type="entry name" value="P-loop containing nucleoside triphosphate hydrolases"/>
    <property type="match status" value="1"/>
</dbReference>
<proteinExistence type="predicted"/>
<evidence type="ECO:0000256" key="2">
    <source>
        <dbReference type="ARBA" id="ARBA00023134"/>
    </source>
</evidence>
<dbReference type="OrthoDB" id="275177at2759"/>
<dbReference type="Proteomes" id="UP000230233">
    <property type="component" value="Chromosome IV"/>
</dbReference>
<gene>
    <name evidence="3" type="primary">Cni-ifta-2</name>
    <name evidence="3" type="synonym">Cnig_chr_IV.g12050</name>
    <name evidence="3" type="ORF">B9Z55_012050</name>
</gene>
<sequence length="225" mass="25650">MRHEGQKGKILILGPQKAGKTTLSRFLADYAEEHESAKRGTKPKVDKEKKMEFEFNTPYMPTKGARIQEFESHELLDSDRGKIIKDIEIQLWDVSGDRKYEDCWPAIKEDADGVILVANPEEHNGKDLQIWFTEFVEKENISLNRVMVILNEQGSKKTNHEQISSFEILPKLRGVHHSAHHFASESAQMKVEVNDFMASVLGIVAGEDDKKSDDVHDEGVDEDDF</sequence>